<reference evidence="3" key="1">
    <citation type="journal article" date="2023" name="Mol. Phylogenet. Evol.">
        <title>Genome-scale phylogeny and comparative genomics of the fungal order Sordariales.</title>
        <authorList>
            <person name="Hensen N."/>
            <person name="Bonometti L."/>
            <person name="Westerberg I."/>
            <person name="Brannstrom I.O."/>
            <person name="Guillou S."/>
            <person name="Cros-Aarteil S."/>
            <person name="Calhoun S."/>
            <person name="Haridas S."/>
            <person name="Kuo A."/>
            <person name="Mondo S."/>
            <person name="Pangilinan J."/>
            <person name="Riley R."/>
            <person name="LaButti K."/>
            <person name="Andreopoulos B."/>
            <person name="Lipzen A."/>
            <person name="Chen C."/>
            <person name="Yan M."/>
            <person name="Daum C."/>
            <person name="Ng V."/>
            <person name="Clum A."/>
            <person name="Steindorff A."/>
            <person name="Ohm R.A."/>
            <person name="Martin F."/>
            <person name="Silar P."/>
            <person name="Natvig D.O."/>
            <person name="Lalanne C."/>
            <person name="Gautier V."/>
            <person name="Ament-Velasquez S.L."/>
            <person name="Kruys A."/>
            <person name="Hutchinson M.I."/>
            <person name="Powell A.J."/>
            <person name="Barry K."/>
            <person name="Miller A.N."/>
            <person name="Grigoriev I.V."/>
            <person name="Debuchy R."/>
            <person name="Gladieux P."/>
            <person name="Hiltunen Thoren M."/>
            <person name="Johannesson H."/>
        </authorList>
    </citation>
    <scope>NUCLEOTIDE SEQUENCE</scope>
    <source>
        <strain evidence="3">CBS 955.72</strain>
    </source>
</reference>
<feature type="chain" id="PRO_5042492870" evidence="1">
    <location>
        <begin position="21"/>
        <end position="330"/>
    </location>
</feature>
<dbReference type="PROSITE" id="PS50213">
    <property type="entry name" value="FAS1"/>
    <property type="match status" value="1"/>
</dbReference>
<dbReference type="SUPFAM" id="SSF82153">
    <property type="entry name" value="FAS1 domain"/>
    <property type="match status" value="1"/>
</dbReference>
<accession>A0AAJ0H712</accession>
<dbReference type="Proteomes" id="UP001275084">
    <property type="component" value="Unassembled WGS sequence"/>
</dbReference>
<dbReference type="EMBL" id="JAUIQD010000008">
    <property type="protein sequence ID" value="KAK3341825.1"/>
    <property type="molecule type" value="Genomic_DNA"/>
</dbReference>
<evidence type="ECO:0000313" key="3">
    <source>
        <dbReference type="EMBL" id="KAK3341825.1"/>
    </source>
</evidence>
<comment type="caution">
    <text evidence="3">The sequence shown here is derived from an EMBL/GenBank/DDBJ whole genome shotgun (WGS) entry which is preliminary data.</text>
</comment>
<feature type="signal peptide" evidence="1">
    <location>
        <begin position="1"/>
        <end position="20"/>
    </location>
</feature>
<dbReference type="InterPro" id="IPR036378">
    <property type="entry name" value="FAS1_dom_sf"/>
</dbReference>
<dbReference type="Pfam" id="PF02469">
    <property type="entry name" value="Fasciclin"/>
    <property type="match status" value="1"/>
</dbReference>
<dbReference type="SMART" id="SM00554">
    <property type="entry name" value="FAS1"/>
    <property type="match status" value="1"/>
</dbReference>
<dbReference type="InterPro" id="IPR050904">
    <property type="entry name" value="Adhesion/Biosynth-related"/>
</dbReference>
<evidence type="ECO:0000256" key="1">
    <source>
        <dbReference type="SAM" id="SignalP"/>
    </source>
</evidence>
<dbReference type="GO" id="GO:0000329">
    <property type="term" value="C:fungal-type vacuole membrane"/>
    <property type="evidence" value="ECO:0007669"/>
    <property type="project" value="TreeGrafter"/>
</dbReference>
<protein>
    <submittedName>
        <fullName evidence="3">FAS1 domain-containing protein</fullName>
    </submittedName>
</protein>
<dbReference type="Gene3D" id="2.30.180.10">
    <property type="entry name" value="FAS1 domain"/>
    <property type="match status" value="1"/>
</dbReference>
<name>A0AAJ0H712_9PEZI</name>
<organism evidence="3 4">
    <name type="scientific">Lasiosphaeria hispida</name>
    <dbReference type="NCBI Taxonomy" id="260671"/>
    <lineage>
        <taxon>Eukaryota</taxon>
        <taxon>Fungi</taxon>
        <taxon>Dikarya</taxon>
        <taxon>Ascomycota</taxon>
        <taxon>Pezizomycotina</taxon>
        <taxon>Sordariomycetes</taxon>
        <taxon>Sordariomycetidae</taxon>
        <taxon>Sordariales</taxon>
        <taxon>Lasiosphaeriaceae</taxon>
        <taxon>Lasiosphaeria</taxon>
    </lineage>
</organism>
<feature type="domain" description="FAS1" evidence="2">
    <location>
        <begin position="185"/>
        <end position="303"/>
    </location>
</feature>
<reference evidence="3" key="2">
    <citation type="submission" date="2023-06" db="EMBL/GenBank/DDBJ databases">
        <authorList>
            <consortium name="Lawrence Berkeley National Laboratory"/>
            <person name="Haridas S."/>
            <person name="Hensen N."/>
            <person name="Bonometti L."/>
            <person name="Westerberg I."/>
            <person name="Brannstrom I.O."/>
            <person name="Guillou S."/>
            <person name="Cros-Aarteil S."/>
            <person name="Calhoun S."/>
            <person name="Kuo A."/>
            <person name="Mondo S."/>
            <person name="Pangilinan J."/>
            <person name="Riley R."/>
            <person name="Labutti K."/>
            <person name="Andreopoulos B."/>
            <person name="Lipzen A."/>
            <person name="Chen C."/>
            <person name="Yanf M."/>
            <person name="Daum C."/>
            <person name="Ng V."/>
            <person name="Clum A."/>
            <person name="Steindorff A."/>
            <person name="Ohm R."/>
            <person name="Martin F."/>
            <person name="Silar P."/>
            <person name="Natvig D."/>
            <person name="Lalanne C."/>
            <person name="Gautier V."/>
            <person name="Ament-Velasquez S.L."/>
            <person name="Kruys A."/>
            <person name="Hutchinson M.I."/>
            <person name="Powell A.J."/>
            <person name="Barry K."/>
            <person name="Miller A.N."/>
            <person name="Grigoriev I.V."/>
            <person name="Debuchy R."/>
            <person name="Gladieux P."/>
            <person name="Thoren M.H."/>
            <person name="Johannesson H."/>
        </authorList>
    </citation>
    <scope>NUCLEOTIDE SEQUENCE</scope>
    <source>
        <strain evidence="3">CBS 955.72</strain>
    </source>
</reference>
<sequence>MAVNFKLFTLLSLFTIGSLAQSLLTVLRQEGFTEFAAFLEQPEGQNVLRSNRSLIVYAPTNAGFLRSRKSATVLTREIDNRTAAIEYQMGVDSGGDILIKRHEPVCSTVGGPGAEDLMTLLDEPEFVNLPLGQNASIVQKNMPKGVLPVVHSGLGDVVKVTGLDIPYDHGLIRPVSGLFTLPRLLSITLPFLGADKTLSALRRTGLIKDLDARTGITFLAPDDRSIPSDVSENMLAEILRRHVIVGLPVFTSDLKHGDTYKTLAGTTVTVTVQCADVFIGGARILAGDAIIKNGVVHTVDKVRYQLRQKPTPMLKFLSSWMHPSFSPQHK</sequence>
<dbReference type="PANTHER" id="PTHR10900">
    <property type="entry name" value="PERIOSTIN-RELATED"/>
    <property type="match status" value="1"/>
</dbReference>
<dbReference type="InterPro" id="IPR000782">
    <property type="entry name" value="FAS1_domain"/>
</dbReference>
<dbReference type="AlphaFoldDB" id="A0AAJ0H712"/>
<gene>
    <name evidence="3" type="ORF">B0T25DRAFT_465014</name>
</gene>
<keyword evidence="4" id="KW-1185">Reference proteome</keyword>
<dbReference type="PANTHER" id="PTHR10900:SF77">
    <property type="entry name" value="FI19380P1"/>
    <property type="match status" value="1"/>
</dbReference>
<evidence type="ECO:0000313" key="4">
    <source>
        <dbReference type="Proteomes" id="UP001275084"/>
    </source>
</evidence>
<proteinExistence type="predicted"/>
<keyword evidence="1" id="KW-0732">Signal</keyword>
<dbReference type="GO" id="GO:0016236">
    <property type="term" value="P:macroautophagy"/>
    <property type="evidence" value="ECO:0007669"/>
    <property type="project" value="TreeGrafter"/>
</dbReference>
<evidence type="ECO:0000259" key="2">
    <source>
        <dbReference type="PROSITE" id="PS50213"/>
    </source>
</evidence>